<dbReference type="PROSITE" id="PS50206">
    <property type="entry name" value="RHODANESE_3"/>
    <property type="match status" value="1"/>
</dbReference>
<dbReference type="SMART" id="SM00450">
    <property type="entry name" value="RHOD"/>
    <property type="match status" value="1"/>
</dbReference>
<comment type="caution">
    <text evidence="2">The sequence shown here is derived from an EMBL/GenBank/DDBJ whole genome shotgun (WGS) entry which is preliminary data.</text>
</comment>
<organism evidence="2 3">
    <name type="scientific">Enterococcus hulanensis</name>
    <dbReference type="NCBI Taxonomy" id="2559929"/>
    <lineage>
        <taxon>Bacteria</taxon>
        <taxon>Bacillati</taxon>
        <taxon>Bacillota</taxon>
        <taxon>Bacilli</taxon>
        <taxon>Lactobacillales</taxon>
        <taxon>Enterococcaceae</taxon>
        <taxon>Enterococcus</taxon>
    </lineage>
</organism>
<dbReference type="InterPro" id="IPR036873">
    <property type="entry name" value="Rhodanese-like_dom_sf"/>
</dbReference>
<dbReference type="PANTHER" id="PTHR43031">
    <property type="entry name" value="FAD-DEPENDENT OXIDOREDUCTASE"/>
    <property type="match status" value="1"/>
</dbReference>
<reference evidence="2 3" key="1">
    <citation type="submission" date="2023-03" db="EMBL/GenBank/DDBJ databases">
        <authorList>
            <person name="Shen W."/>
            <person name="Cai J."/>
        </authorList>
    </citation>
    <scope>NUCLEOTIDE SEQUENCE [LARGE SCALE GENOMIC DNA]</scope>
    <source>
        <strain evidence="2 3">D6-4</strain>
    </source>
</reference>
<dbReference type="EMBL" id="JARPYI010000020">
    <property type="protein sequence ID" value="MDT2602497.1"/>
    <property type="molecule type" value="Genomic_DNA"/>
</dbReference>
<dbReference type="RefSeq" id="WP_311823649.1">
    <property type="nucleotide sequence ID" value="NZ_JARPYF010000019.1"/>
</dbReference>
<dbReference type="Proteomes" id="UP001252875">
    <property type="component" value="Unassembled WGS sequence"/>
</dbReference>
<protein>
    <submittedName>
        <fullName evidence="2">Rhodanese-like domain-containing protein</fullName>
    </submittedName>
</protein>
<sequence length="103" mass="11644">MFKLFQKTSAISTQDLAGKIEGPITLLDVRTPEEYRRGHIAKAVNYPLNKIDRYQGKEKEVYVICQSGMRSKQAAKILKQKGYEVTNVQGGMNRWQGPTRGGK</sequence>
<dbReference type="PANTHER" id="PTHR43031:SF17">
    <property type="entry name" value="SULFURTRANSFERASE YTWF-RELATED"/>
    <property type="match status" value="1"/>
</dbReference>
<dbReference type="Gene3D" id="3.40.250.10">
    <property type="entry name" value="Rhodanese-like domain"/>
    <property type="match status" value="1"/>
</dbReference>
<evidence type="ECO:0000313" key="3">
    <source>
        <dbReference type="Proteomes" id="UP001252875"/>
    </source>
</evidence>
<dbReference type="InterPro" id="IPR050229">
    <property type="entry name" value="GlpE_sulfurtransferase"/>
</dbReference>
<keyword evidence="3" id="KW-1185">Reference proteome</keyword>
<dbReference type="SUPFAM" id="SSF52821">
    <property type="entry name" value="Rhodanese/Cell cycle control phosphatase"/>
    <property type="match status" value="1"/>
</dbReference>
<dbReference type="CDD" id="cd00158">
    <property type="entry name" value="RHOD"/>
    <property type="match status" value="1"/>
</dbReference>
<accession>A0ABU3F5X0</accession>
<name>A0ABU3F5X0_9ENTE</name>
<proteinExistence type="predicted"/>
<evidence type="ECO:0000259" key="1">
    <source>
        <dbReference type="PROSITE" id="PS50206"/>
    </source>
</evidence>
<feature type="domain" description="Rhodanese" evidence="1">
    <location>
        <begin position="20"/>
        <end position="102"/>
    </location>
</feature>
<gene>
    <name evidence="2" type="ORF">P7D85_22270</name>
</gene>
<dbReference type="InterPro" id="IPR001763">
    <property type="entry name" value="Rhodanese-like_dom"/>
</dbReference>
<dbReference type="Pfam" id="PF00581">
    <property type="entry name" value="Rhodanese"/>
    <property type="match status" value="1"/>
</dbReference>
<evidence type="ECO:0000313" key="2">
    <source>
        <dbReference type="EMBL" id="MDT2602497.1"/>
    </source>
</evidence>